<evidence type="ECO:0000313" key="1">
    <source>
        <dbReference type="EMBL" id="GAI63301.1"/>
    </source>
</evidence>
<feature type="non-terminal residue" evidence="1">
    <location>
        <position position="1"/>
    </location>
</feature>
<sequence length="58" mass="6402">ARFLTRLKKLSDDIGINLPKGASQSVVACAQKIANERGKETLRQVAKLHLRITSNIKT</sequence>
<reference evidence="1" key="1">
    <citation type="journal article" date="2014" name="Front. Microbiol.">
        <title>High frequency of phylogenetically diverse reductive dehalogenase-homologous genes in deep subseafloor sedimentary metagenomes.</title>
        <authorList>
            <person name="Kawai M."/>
            <person name="Futagami T."/>
            <person name="Toyoda A."/>
            <person name="Takaki Y."/>
            <person name="Nishi S."/>
            <person name="Hori S."/>
            <person name="Arai W."/>
            <person name="Tsubouchi T."/>
            <person name="Morono Y."/>
            <person name="Uchiyama I."/>
            <person name="Ito T."/>
            <person name="Fujiyama A."/>
            <person name="Inagaki F."/>
            <person name="Takami H."/>
        </authorList>
    </citation>
    <scope>NUCLEOTIDE SEQUENCE</scope>
    <source>
        <strain evidence="1">Expedition CK06-06</strain>
    </source>
</reference>
<proteinExistence type="predicted"/>
<protein>
    <submittedName>
        <fullName evidence="1">Uncharacterized protein</fullName>
    </submittedName>
</protein>
<name>X1R8E3_9ZZZZ</name>
<comment type="caution">
    <text evidence="1">The sequence shown here is derived from an EMBL/GenBank/DDBJ whole genome shotgun (WGS) entry which is preliminary data.</text>
</comment>
<dbReference type="AlphaFoldDB" id="X1R8E3"/>
<dbReference type="EMBL" id="BARW01004457">
    <property type="protein sequence ID" value="GAI63301.1"/>
    <property type="molecule type" value="Genomic_DNA"/>
</dbReference>
<organism evidence="1">
    <name type="scientific">marine sediment metagenome</name>
    <dbReference type="NCBI Taxonomy" id="412755"/>
    <lineage>
        <taxon>unclassified sequences</taxon>
        <taxon>metagenomes</taxon>
        <taxon>ecological metagenomes</taxon>
    </lineage>
</organism>
<accession>X1R8E3</accession>
<gene>
    <name evidence="1" type="ORF">S12H4_10428</name>
</gene>